<feature type="compositionally biased region" description="Polar residues" evidence="1">
    <location>
        <begin position="303"/>
        <end position="317"/>
    </location>
</feature>
<organism evidence="3 4">
    <name type="scientific">Microthyrium microscopicum</name>
    <dbReference type="NCBI Taxonomy" id="703497"/>
    <lineage>
        <taxon>Eukaryota</taxon>
        <taxon>Fungi</taxon>
        <taxon>Dikarya</taxon>
        <taxon>Ascomycota</taxon>
        <taxon>Pezizomycotina</taxon>
        <taxon>Dothideomycetes</taxon>
        <taxon>Dothideomycetes incertae sedis</taxon>
        <taxon>Microthyriales</taxon>
        <taxon>Microthyriaceae</taxon>
        <taxon>Microthyrium</taxon>
    </lineage>
</organism>
<evidence type="ECO:0000313" key="3">
    <source>
        <dbReference type="EMBL" id="KAF2671614.1"/>
    </source>
</evidence>
<proteinExistence type="predicted"/>
<evidence type="ECO:0000313" key="4">
    <source>
        <dbReference type="Proteomes" id="UP000799302"/>
    </source>
</evidence>
<dbReference type="Proteomes" id="UP000799302">
    <property type="component" value="Unassembled WGS sequence"/>
</dbReference>
<feature type="compositionally biased region" description="Gly residues" evidence="1">
    <location>
        <begin position="358"/>
        <end position="368"/>
    </location>
</feature>
<evidence type="ECO:0000256" key="1">
    <source>
        <dbReference type="SAM" id="MobiDB-lite"/>
    </source>
</evidence>
<feature type="compositionally biased region" description="Polar residues" evidence="1">
    <location>
        <begin position="45"/>
        <end position="60"/>
    </location>
</feature>
<protein>
    <recommendedName>
        <fullName evidence="2">Mso1 N-terminal domain-containing protein</fullName>
    </recommendedName>
</protein>
<feature type="compositionally biased region" description="Basic and acidic residues" evidence="1">
    <location>
        <begin position="123"/>
        <end position="133"/>
    </location>
</feature>
<feature type="compositionally biased region" description="Gly residues" evidence="1">
    <location>
        <begin position="445"/>
        <end position="458"/>
    </location>
</feature>
<reference evidence="3" key="1">
    <citation type="journal article" date="2020" name="Stud. Mycol.">
        <title>101 Dothideomycetes genomes: a test case for predicting lifestyles and emergence of pathogens.</title>
        <authorList>
            <person name="Haridas S."/>
            <person name="Albert R."/>
            <person name="Binder M."/>
            <person name="Bloem J."/>
            <person name="Labutti K."/>
            <person name="Salamov A."/>
            <person name="Andreopoulos B."/>
            <person name="Baker S."/>
            <person name="Barry K."/>
            <person name="Bills G."/>
            <person name="Bluhm B."/>
            <person name="Cannon C."/>
            <person name="Castanera R."/>
            <person name="Culley D."/>
            <person name="Daum C."/>
            <person name="Ezra D."/>
            <person name="Gonzalez J."/>
            <person name="Henrissat B."/>
            <person name="Kuo A."/>
            <person name="Liang C."/>
            <person name="Lipzen A."/>
            <person name="Lutzoni F."/>
            <person name="Magnuson J."/>
            <person name="Mondo S."/>
            <person name="Nolan M."/>
            <person name="Ohm R."/>
            <person name="Pangilinan J."/>
            <person name="Park H.-J."/>
            <person name="Ramirez L."/>
            <person name="Alfaro M."/>
            <person name="Sun H."/>
            <person name="Tritt A."/>
            <person name="Yoshinaga Y."/>
            <person name="Zwiers L.-H."/>
            <person name="Turgeon B."/>
            <person name="Goodwin S."/>
            <person name="Spatafora J."/>
            <person name="Crous P."/>
            <person name="Grigoriev I."/>
        </authorList>
    </citation>
    <scope>NUCLEOTIDE SEQUENCE</scope>
    <source>
        <strain evidence="3">CBS 115976</strain>
    </source>
</reference>
<name>A0A6A6UL41_9PEZI</name>
<feature type="region of interest" description="Disordered" evidence="1">
    <location>
        <begin position="194"/>
        <end position="476"/>
    </location>
</feature>
<dbReference type="OrthoDB" id="2683368at2759"/>
<sequence>MQRSNSPSQPSSYHNGRLGTPNRRWGHPPPHLPPHLRAQHIHNPSYFQSTASLPDSNIDSPDQREARPAFNNPFGSPSRPALGQTRPSSEQLSNPQVARLRPGLTTRDRAQSINQSPNLDEFPEQRPTPERRASWAPSSVAMSAASYLSSFLNSTTSKYNNLKRGLINSETDGDTEDDSHISRVLRAYYTEKGRPFPEWLPPDPKAPPPPQAASYNNMAMGYGQQPGPGQGQQAAGGRWGKAGISDLWDRPASGQGQEQQGGSLRQPRFGQQQQQDQGPPAPQAARPGRFGDLYGNSGGARPQANSRMGSYQSTGRMSGQEGAPSPALSQGSGPATAKDMLKQRLWGGGRSTSPQNNTGGGGQGGGGYAPPPREASPGFGGGGGQYGAPAGGAQFQTPNYGDNRRAPAGNNDSGGQQGGGYSSRWGRGGGSEQTQGDNAPPARGYGSGPYGNSGGGGVQRQPAGRGLPSGPRPQRF</sequence>
<dbReference type="InterPro" id="IPR028095">
    <property type="entry name" value="Mso1_N_dom"/>
</dbReference>
<keyword evidence="4" id="KW-1185">Reference proteome</keyword>
<feature type="domain" description="Mso1 N-terminal" evidence="2">
    <location>
        <begin position="162"/>
        <end position="200"/>
    </location>
</feature>
<gene>
    <name evidence="3" type="ORF">BT63DRAFT_174682</name>
</gene>
<feature type="region of interest" description="Disordered" evidence="1">
    <location>
        <begin position="1"/>
        <end position="139"/>
    </location>
</feature>
<feature type="compositionally biased region" description="Polar residues" evidence="1">
    <location>
        <begin position="1"/>
        <end position="14"/>
    </location>
</feature>
<feature type="compositionally biased region" description="Pro residues" evidence="1">
    <location>
        <begin position="198"/>
        <end position="211"/>
    </location>
</feature>
<dbReference type="Pfam" id="PF14475">
    <property type="entry name" value="Mso1_Sec1_bdg"/>
    <property type="match status" value="1"/>
</dbReference>
<evidence type="ECO:0000259" key="2">
    <source>
        <dbReference type="Pfam" id="PF14475"/>
    </source>
</evidence>
<feature type="compositionally biased region" description="Low complexity" evidence="1">
    <location>
        <begin position="254"/>
        <end position="291"/>
    </location>
</feature>
<feature type="region of interest" description="Disordered" evidence="1">
    <location>
        <begin position="159"/>
        <end position="180"/>
    </location>
</feature>
<dbReference type="AlphaFoldDB" id="A0A6A6UL41"/>
<dbReference type="EMBL" id="MU004232">
    <property type="protein sequence ID" value="KAF2671614.1"/>
    <property type="molecule type" value="Genomic_DNA"/>
</dbReference>
<accession>A0A6A6UL41</accession>
<feature type="compositionally biased region" description="Polar residues" evidence="1">
    <location>
        <begin position="85"/>
        <end position="96"/>
    </location>
</feature>
<feature type="compositionally biased region" description="Gly residues" evidence="1">
    <location>
        <begin position="378"/>
        <end position="390"/>
    </location>
</feature>
<feature type="compositionally biased region" description="Gly residues" evidence="1">
    <location>
        <begin position="415"/>
        <end position="431"/>
    </location>
</feature>